<dbReference type="Proteomes" id="UP000325313">
    <property type="component" value="Unassembled WGS sequence"/>
</dbReference>
<feature type="region of interest" description="Disordered" evidence="1">
    <location>
        <begin position="90"/>
        <end position="128"/>
    </location>
</feature>
<evidence type="ECO:0000256" key="1">
    <source>
        <dbReference type="SAM" id="MobiDB-lite"/>
    </source>
</evidence>
<sequence>MEGPETLHHPREDFHQLPKEEKFERYYYRMKTNKEWLKDVRNHSSYSAIRAHLKYCREDFQAMIDLRGMTTTLKRTKGWNPLHVTAESLLQPREAPDLQEGSMRPLSRRGRNTHSRHPRNTGRNTQWRSQIYEEMVRLGRSLQGTYQHLEKGKINRQHRFMEEEP</sequence>
<gene>
    <name evidence="2" type="ORF">PGTUg99_017452</name>
</gene>
<accession>A0A5B0SIG6</accession>
<dbReference type="EMBL" id="VDEP01000007">
    <property type="protein sequence ID" value="KAA1137550.1"/>
    <property type="molecule type" value="Genomic_DNA"/>
</dbReference>
<evidence type="ECO:0000313" key="2">
    <source>
        <dbReference type="EMBL" id="KAA1137550.1"/>
    </source>
</evidence>
<organism evidence="2 3">
    <name type="scientific">Puccinia graminis f. sp. tritici</name>
    <dbReference type="NCBI Taxonomy" id="56615"/>
    <lineage>
        <taxon>Eukaryota</taxon>
        <taxon>Fungi</taxon>
        <taxon>Dikarya</taxon>
        <taxon>Basidiomycota</taxon>
        <taxon>Pucciniomycotina</taxon>
        <taxon>Pucciniomycetes</taxon>
        <taxon>Pucciniales</taxon>
        <taxon>Pucciniaceae</taxon>
        <taxon>Puccinia</taxon>
    </lineage>
</organism>
<comment type="caution">
    <text evidence="2">The sequence shown here is derived from an EMBL/GenBank/DDBJ whole genome shotgun (WGS) entry which is preliminary data.</text>
</comment>
<dbReference type="AlphaFoldDB" id="A0A5B0SIG6"/>
<reference evidence="2 3" key="1">
    <citation type="submission" date="2019-05" db="EMBL/GenBank/DDBJ databases">
        <title>Emergence of the Ug99 lineage of the wheat stem rust pathogen through somatic hybridization.</title>
        <authorList>
            <person name="Li F."/>
            <person name="Upadhyaya N.M."/>
            <person name="Sperschneider J."/>
            <person name="Matny O."/>
            <person name="Nguyen-Phuc H."/>
            <person name="Mago R."/>
            <person name="Raley C."/>
            <person name="Miller M.E."/>
            <person name="Silverstein K.A.T."/>
            <person name="Henningsen E."/>
            <person name="Hirsch C.D."/>
            <person name="Visser B."/>
            <person name="Pretorius Z.A."/>
            <person name="Steffenson B.J."/>
            <person name="Schwessinger B."/>
            <person name="Dodds P.N."/>
            <person name="Figueroa M."/>
        </authorList>
    </citation>
    <scope>NUCLEOTIDE SEQUENCE [LARGE SCALE GENOMIC DNA]</scope>
    <source>
        <strain evidence="2 3">Ug99</strain>
    </source>
</reference>
<name>A0A5B0SIG6_PUCGR</name>
<protein>
    <submittedName>
        <fullName evidence="2">Uncharacterized protein</fullName>
    </submittedName>
</protein>
<evidence type="ECO:0000313" key="3">
    <source>
        <dbReference type="Proteomes" id="UP000325313"/>
    </source>
</evidence>
<feature type="compositionally biased region" description="Basic residues" evidence="1">
    <location>
        <begin position="106"/>
        <end position="120"/>
    </location>
</feature>
<proteinExistence type="predicted"/>